<reference evidence="2 3" key="1">
    <citation type="journal article" date="2021" name="MBio">
        <title>A New Model Trypanosomatid, Novymonas esmeraldas: Genomic Perception of Its 'Candidatus Pandoraea novymonadis' Endosymbiont.</title>
        <authorList>
            <person name="Zakharova A."/>
            <person name="Saura A."/>
            <person name="Butenko A."/>
            <person name="Podesvova L."/>
            <person name="Warmusova S."/>
            <person name="Kostygov A.Y."/>
            <person name="Nenarokova A."/>
            <person name="Lukes J."/>
            <person name="Opperdoes F.R."/>
            <person name="Yurchenko V."/>
        </authorList>
    </citation>
    <scope>NUCLEOTIDE SEQUENCE [LARGE SCALE GENOMIC DNA]</scope>
    <source>
        <strain evidence="2 3">E262AT.01</strain>
    </source>
</reference>
<gene>
    <name evidence="2" type="ORF">NESM_000174400</name>
</gene>
<name>A0AAW0F4K4_9TRYP</name>
<feature type="region of interest" description="Disordered" evidence="1">
    <location>
        <begin position="17"/>
        <end position="69"/>
    </location>
</feature>
<feature type="compositionally biased region" description="Low complexity" evidence="1">
    <location>
        <begin position="217"/>
        <end position="226"/>
    </location>
</feature>
<feature type="compositionally biased region" description="Acidic residues" evidence="1">
    <location>
        <begin position="50"/>
        <end position="63"/>
    </location>
</feature>
<sequence>MDVSQFLKSFKKQVASKAKTSSGSAAPHAADTAHAGDDDVIDMLRSASDSDGDVEEAMSEDEVAVGGRAGRMAGARYGSRVSQHKRNQDFTALKVLETNGAAGVPDASAFQHQRAAMARQIPASRKQPRAEMVASVRAELLRQREQLRSAQAPVPVAITEAPVQRVEAAMVEVDDLLRTDAPPARIADSVLEFLPALSSAPATAGLLLTPSGVAPVSSAAVDAAQQPPAPPSSTPAVAASESVTASAAAASVPPKKKSKFELAMSVARDADDGV</sequence>
<feature type="compositionally biased region" description="Low complexity" evidence="1">
    <location>
        <begin position="234"/>
        <end position="253"/>
    </location>
</feature>
<evidence type="ECO:0000313" key="2">
    <source>
        <dbReference type="EMBL" id="KAK7201135.1"/>
    </source>
</evidence>
<organism evidence="2 3">
    <name type="scientific">Novymonas esmeraldas</name>
    <dbReference type="NCBI Taxonomy" id="1808958"/>
    <lineage>
        <taxon>Eukaryota</taxon>
        <taxon>Discoba</taxon>
        <taxon>Euglenozoa</taxon>
        <taxon>Kinetoplastea</taxon>
        <taxon>Metakinetoplastina</taxon>
        <taxon>Trypanosomatida</taxon>
        <taxon>Trypanosomatidae</taxon>
        <taxon>Novymonas</taxon>
    </lineage>
</organism>
<evidence type="ECO:0000256" key="1">
    <source>
        <dbReference type="SAM" id="MobiDB-lite"/>
    </source>
</evidence>
<keyword evidence="3" id="KW-1185">Reference proteome</keyword>
<proteinExistence type="predicted"/>
<evidence type="ECO:0000313" key="3">
    <source>
        <dbReference type="Proteomes" id="UP001430356"/>
    </source>
</evidence>
<dbReference type="EMBL" id="JAECZO010000012">
    <property type="protein sequence ID" value="KAK7201135.1"/>
    <property type="molecule type" value="Genomic_DNA"/>
</dbReference>
<comment type="caution">
    <text evidence="2">The sequence shown here is derived from an EMBL/GenBank/DDBJ whole genome shotgun (WGS) entry which is preliminary data.</text>
</comment>
<feature type="compositionally biased region" description="Low complexity" evidence="1">
    <location>
        <begin position="17"/>
        <end position="33"/>
    </location>
</feature>
<accession>A0AAW0F4K4</accession>
<dbReference type="Proteomes" id="UP001430356">
    <property type="component" value="Unassembled WGS sequence"/>
</dbReference>
<protein>
    <submittedName>
        <fullName evidence="2">Uncharacterized protein</fullName>
    </submittedName>
</protein>
<dbReference type="AlphaFoldDB" id="A0AAW0F4K4"/>
<feature type="region of interest" description="Disordered" evidence="1">
    <location>
        <begin position="217"/>
        <end position="258"/>
    </location>
</feature>